<dbReference type="InParanoid" id="I3TFL7"/>
<dbReference type="EMBL" id="CP003531">
    <property type="protein sequence ID" value="AFK51555.1"/>
    <property type="molecule type" value="Genomic_DNA"/>
</dbReference>
<dbReference type="AlphaFoldDB" id="I3TFL7"/>
<reference evidence="1 2" key="1">
    <citation type="journal article" date="2012" name="J. Bacteriol.">
        <title>Complete genome sequence of the hyperthermophilic cellulolytic Crenarchaeon 'Thermogladius cellulolyticus' 1633.</title>
        <authorList>
            <person name="Mardanov A.V."/>
            <person name="Kochetkova T.V."/>
            <person name="Beletsky A.V."/>
            <person name="Bonch-Osmolovskaya E.A."/>
            <person name="Ravin N.V."/>
            <person name="Skryabin K.G."/>
        </authorList>
    </citation>
    <scope>NUCLEOTIDE SEQUENCE [LARGE SCALE GENOMIC DNA]</scope>
    <source>
        <strain evidence="2">DSM 22663 / VKM B-2946 / 1633</strain>
    </source>
</reference>
<dbReference type="KEGG" id="thg:TCELL_1132"/>
<protein>
    <submittedName>
        <fullName evidence="1">Uncharacterized protein</fullName>
    </submittedName>
</protein>
<evidence type="ECO:0000313" key="2">
    <source>
        <dbReference type="Proteomes" id="UP000005270"/>
    </source>
</evidence>
<dbReference type="RefSeq" id="WP_014737805.1">
    <property type="nucleotide sequence ID" value="NC_017954.1"/>
</dbReference>
<name>I3TFL7_THEC1</name>
<dbReference type="HOGENOM" id="CLU_1036732_0_0_2"/>
<dbReference type="Proteomes" id="UP000005270">
    <property type="component" value="Chromosome"/>
</dbReference>
<organism evidence="1 2">
    <name type="scientific">Thermogladius calderae (strain DSM 22663 / VKM B-2946 / 1633)</name>
    <dbReference type="NCBI Taxonomy" id="1184251"/>
    <lineage>
        <taxon>Archaea</taxon>
        <taxon>Thermoproteota</taxon>
        <taxon>Thermoprotei</taxon>
        <taxon>Desulfurococcales</taxon>
        <taxon>Desulfurococcaceae</taxon>
        <taxon>Thermogladius</taxon>
    </lineage>
</organism>
<accession>I3TFL7</accession>
<dbReference type="STRING" id="1184251.TCELL_1132"/>
<sequence>MTKEDVTALLYIRLSKPPYLEELIGLVLEGLELDVSRLQSTPYSRLELAKAIGATTLQELDESLREILLREVGEVSGILPGDYRGVVGDLLVLQDLESALVDPGRLPSQYDFARACGEGDLNCLIKRYVEKLRSSMEATGEEASGPLSVVALALYGIFVRYALSWKKLGIKQVWDTEAAFNELVRPLGGAGLVYYAGALSRFTSIASLWERDPAKYLAEEAKIVNETSKTALYFPGGLLNLLTHFLITRYYESKLLRVLVSRRILRVG</sequence>
<gene>
    <name evidence="1" type="ordered locus">TCELL_1132</name>
</gene>
<dbReference type="GeneID" id="13013451"/>
<keyword evidence="2" id="KW-1185">Reference proteome</keyword>
<evidence type="ECO:0000313" key="1">
    <source>
        <dbReference type="EMBL" id="AFK51555.1"/>
    </source>
</evidence>
<proteinExistence type="predicted"/>